<dbReference type="InterPro" id="IPR010753">
    <property type="entry name" value="DUF1330"/>
</dbReference>
<dbReference type="InterPro" id="IPR011008">
    <property type="entry name" value="Dimeric_a/b-barrel"/>
</dbReference>
<dbReference type="PANTHER" id="PTHR41521:SF4">
    <property type="entry name" value="BLR0684 PROTEIN"/>
    <property type="match status" value="1"/>
</dbReference>
<reference evidence="2 3" key="1">
    <citation type="submission" date="2020-08" db="EMBL/GenBank/DDBJ databases">
        <title>Sequencing the genomes of 1000 actinobacteria strains.</title>
        <authorList>
            <person name="Klenk H.-P."/>
        </authorList>
    </citation>
    <scope>NUCLEOTIDE SEQUENCE [LARGE SCALE GENOMIC DNA]</scope>
    <source>
        <strain evidence="2 3">DSM 44230</strain>
    </source>
</reference>
<evidence type="ECO:0000313" key="2">
    <source>
        <dbReference type="EMBL" id="MBB4681011.1"/>
    </source>
</evidence>
<accession>A0A7W7CGY2</accession>
<protein>
    <submittedName>
        <fullName evidence="2">Uncharacterized protein (DUF1330 family)</fullName>
    </submittedName>
</protein>
<keyword evidence="3" id="KW-1185">Reference proteome</keyword>
<organism evidence="2 3">
    <name type="scientific">Crossiella cryophila</name>
    <dbReference type="NCBI Taxonomy" id="43355"/>
    <lineage>
        <taxon>Bacteria</taxon>
        <taxon>Bacillati</taxon>
        <taxon>Actinomycetota</taxon>
        <taxon>Actinomycetes</taxon>
        <taxon>Pseudonocardiales</taxon>
        <taxon>Pseudonocardiaceae</taxon>
        <taxon>Crossiella</taxon>
    </lineage>
</organism>
<sequence length="97" mass="10714">MTVYALAQFTITDPTAYSRYQSRFPEVFNNHQGTLLAADDSPTTIEGGYPHQKAVLLSFPTREAFEDWSQSAEYQEISQDRQAGTTGVVVLLNGIGP</sequence>
<dbReference type="Gene3D" id="3.30.70.100">
    <property type="match status" value="1"/>
</dbReference>
<feature type="domain" description="DUF1330" evidence="1">
    <location>
        <begin position="2"/>
        <end position="94"/>
    </location>
</feature>
<dbReference type="Pfam" id="PF07045">
    <property type="entry name" value="DUF1330"/>
    <property type="match status" value="1"/>
</dbReference>
<gene>
    <name evidence="2" type="ORF">HNR67_007129</name>
</gene>
<dbReference type="SUPFAM" id="SSF54909">
    <property type="entry name" value="Dimeric alpha+beta barrel"/>
    <property type="match status" value="1"/>
</dbReference>
<dbReference type="RefSeq" id="WP_185007238.1">
    <property type="nucleotide sequence ID" value="NZ_BAAAUI010000039.1"/>
</dbReference>
<comment type="caution">
    <text evidence="2">The sequence shown here is derived from an EMBL/GenBank/DDBJ whole genome shotgun (WGS) entry which is preliminary data.</text>
</comment>
<dbReference type="Proteomes" id="UP000533598">
    <property type="component" value="Unassembled WGS sequence"/>
</dbReference>
<evidence type="ECO:0000313" key="3">
    <source>
        <dbReference type="Proteomes" id="UP000533598"/>
    </source>
</evidence>
<dbReference type="PANTHER" id="PTHR41521">
    <property type="match status" value="1"/>
</dbReference>
<dbReference type="EMBL" id="JACHMH010000001">
    <property type="protein sequence ID" value="MBB4681011.1"/>
    <property type="molecule type" value="Genomic_DNA"/>
</dbReference>
<evidence type="ECO:0000259" key="1">
    <source>
        <dbReference type="Pfam" id="PF07045"/>
    </source>
</evidence>
<proteinExistence type="predicted"/>
<dbReference type="AlphaFoldDB" id="A0A7W7CGY2"/>
<name>A0A7W7CGY2_9PSEU</name>